<sequence>MRRLPRDLLWTAVSVLCRFQVLFGLVGVSGMLEPASGRRQEGPPSHSRATEPRDQPAQRNGKRGALHNHDHRTGALIHQRGKPGCRFRPGRWSKSTTSLLTKKNKLNVMRTVKRTKFKRNKRKT</sequence>
<feature type="compositionally biased region" description="Basic residues" evidence="1">
    <location>
        <begin position="79"/>
        <end position="91"/>
    </location>
</feature>
<dbReference type="EMBL" id="HBUE01132485">
    <property type="protein sequence ID" value="CAG6497095.1"/>
    <property type="molecule type" value="Transcribed_RNA"/>
</dbReference>
<accession>A0A8D8CTJ4</accession>
<protein>
    <submittedName>
        <fullName evidence="2">(northern house mosquito) hypothetical protein</fullName>
    </submittedName>
</protein>
<dbReference type="AlphaFoldDB" id="A0A8D8CTJ4"/>
<evidence type="ECO:0000313" key="2">
    <source>
        <dbReference type="EMBL" id="CAG6497095.1"/>
    </source>
</evidence>
<proteinExistence type="predicted"/>
<name>A0A8D8CTJ4_CULPI</name>
<evidence type="ECO:0000256" key="1">
    <source>
        <dbReference type="SAM" id="MobiDB-lite"/>
    </source>
</evidence>
<dbReference type="EMBL" id="HBUE01132483">
    <property type="protein sequence ID" value="CAG6497094.1"/>
    <property type="molecule type" value="Transcribed_RNA"/>
</dbReference>
<feature type="region of interest" description="Disordered" evidence="1">
    <location>
        <begin position="33"/>
        <end position="96"/>
    </location>
</feature>
<organism evidence="2">
    <name type="scientific">Culex pipiens</name>
    <name type="common">House mosquito</name>
    <dbReference type="NCBI Taxonomy" id="7175"/>
    <lineage>
        <taxon>Eukaryota</taxon>
        <taxon>Metazoa</taxon>
        <taxon>Ecdysozoa</taxon>
        <taxon>Arthropoda</taxon>
        <taxon>Hexapoda</taxon>
        <taxon>Insecta</taxon>
        <taxon>Pterygota</taxon>
        <taxon>Neoptera</taxon>
        <taxon>Endopterygota</taxon>
        <taxon>Diptera</taxon>
        <taxon>Nematocera</taxon>
        <taxon>Culicoidea</taxon>
        <taxon>Culicidae</taxon>
        <taxon>Culicinae</taxon>
        <taxon>Culicini</taxon>
        <taxon>Culex</taxon>
        <taxon>Culex</taxon>
    </lineage>
</organism>
<reference evidence="2" key="1">
    <citation type="submission" date="2021-05" db="EMBL/GenBank/DDBJ databases">
        <authorList>
            <person name="Alioto T."/>
            <person name="Alioto T."/>
            <person name="Gomez Garrido J."/>
        </authorList>
    </citation>
    <scope>NUCLEOTIDE SEQUENCE</scope>
</reference>